<evidence type="ECO:0000313" key="3">
    <source>
        <dbReference type="Proteomes" id="UP001157418"/>
    </source>
</evidence>
<accession>A0AAU9NS84</accession>
<reference evidence="2 3" key="1">
    <citation type="submission" date="2022-01" db="EMBL/GenBank/DDBJ databases">
        <authorList>
            <person name="Xiong W."/>
            <person name="Schranz E."/>
        </authorList>
    </citation>
    <scope>NUCLEOTIDE SEQUENCE [LARGE SCALE GENOMIC DNA]</scope>
</reference>
<dbReference type="EMBL" id="CAKMRJ010005412">
    <property type="protein sequence ID" value="CAH1440687.1"/>
    <property type="molecule type" value="Genomic_DNA"/>
</dbReference>
<organism evidence="2 3">
    <name type="scientific">Lactuca virosa</name>
    <dbReference type="NCBI Taxonomy" id="75947"/>
    <lineage>
        <taxon>Eukaryota</taxon>
        <taxon>Viridiplantae</taxon>
        <taxon>Streptophyta</taxon>
        <taxon>Embryophyta</taxon>
        <taxon>Tracheophyta</taxon>
        <taxon>Spermatophyta</taxon>
        <taxon>Magnoliopsida</taxon>
        <taxon>eudicotyledons</taxon>
        <taxon>Gunneridae</taxon>
        <taxon>Pentapetalae</taxon>
        <taxon>asterids</taxon>
        <taxon>campanulids</taxon>
        <taxon>Asterales</taxon>
        <taxon>Asteraceae</taxon>
        <taxon>Cichorioideae</taxon>
        <taxon>Cichorieae</taxon>
        <taxon>Lactucinae</taxon>
        <taxon>Lactuca</taxon>
    </lineage>
</organism>
<dbReference type="InterPro" id="IPR032675">
    <property type="entry name" value="LRR_dom_sf"/>
</dbReference>
<evidence type="ECO:0000313" key="2">
    <source>
        <dbReference type="EMBL" id="CAH1440687.1"/>
    </source>
</evidence>
<proteinExistence type="predicted"/>
<protein>
    <recommendedName>
        <fullName evidence="1">R13L1/DRL21-like LRR repeat region domain-containing protein</fullName>
    </recommendedName>
</protein>
<dbReference type="AlphaFoldDB" id="A0AAU9NS84"/>
<dbReference type="Gene3D" id="3.80.10.10">
    <property type="entry name" value="Ribonuclease Inhibitor"/>
    <property type="match status" value="1"/>
</dbReference>
<dbReference type="InterPro" id="IPR056789">
    <property type="entry name" value="LRR_R13L1-DRL21"/>
</dbReference>
<comment type="caution">
    <text evidence="2">The sequence shown here is derived from an EMBL/GenBank/DDBJ whole genome shotgun (WGS) entry which is preliminary data.</text>
</comment>
<dbReference type="Proteomes" id="UP001157418">
    <property type="component" value="Unassembled WGS sequence"/>
</dbReference>
<dbReference type="Pfam" id="PF25019">
    <property type="entry name" value="LRR_R13L1-DRL21"/>
    <property type="match status" value="1"/>
</dbReference>
<evidence type="ECO:0000259" key="1">
    <source>
        <dbReference type="Pfam" id="PF25019"/>
    </source>
</evidence>
<feature type="domain" description="R13L1/DRL21-like LRR repeat region" evidence="1">
    <location>
        <begin position="1"/>
        <end position="83"/>
    </location>
</feature>
<sequence>MEWSDTSDVSQNEMIDYEVLKELRPHPNLKNLKIVVYKGTRFPSWVGDPLFDRTELTLCGCKSTHLPTLGILRSHKKLVVKRMNEVKTVGFEYLHLQIQILALHFHHLKF</sequence>
<gene>
    <name evidence="2" type="ORF">LVIROSA_LOCUS26806</name>
</gene>
<dbReference type="SUPFAM" id="SSF52058">
    <property type="entry name" value="L domain-like"/>
    <property type="match status" value="1"/>
</dbReference>
<keyword evidence="3" id="KW-1185">Reference proteome</keyword>
<name>A0AAU9NS84_9ASTR</name>